<feature type="binding site" description="axial binding residue" evidence="11">
    <location>
        <position position="447"/>
    </location>
    <ligand>
        <name>heme</name>
        <dbReference type="ChEBI" id="CHEBI:30413"/>
    </ligand>
    <ligandPart>
        <name>Fe</name>
        <dbReference type="ChEBI" id="CHEBI:18248"/>
    </ligandPart>
</feature>
<evidence type="ECO:0000256" key="12">
    <source>
        <dbReference type="RuleBase" id="RU000461"/>
    </source>
</evidence>
<dbReference type="InterPro" id="IPR036396">
    <property type="entry name" value="Cyt_P450_sf"/>
</dbReference>
<keyword evidence="14" id="KW-1185">Reference proteome</keyword>
<dbReference type="Proteomes" id="UP000249390">
    <property type="component" value="Unassembled WGS sequence"/>
</dbReference>
<organism evidence="13 14">
    <name type="scientific">Cuscuta australis</name>
    <dbReference type="NCBI Taxonomy" id="267555"/>
    <lineage>
        <taxon>Eukaryota</taxon>
        <taxon>Viridiplantae</taxon>
        <taxon>Streptophyta</taxon>
        <taxon>Embryophyta</taxon>
        <taxon>Tracheophyta</taxon>
        <taxon>Spermatophyta</taxon>
        <taxon>Magnoliopsida</taxon>
        <taxon>eudicotyledons</taxon>
        <taxon>Gunneridae</taxon>
        <taxon>Pentapetalae</taxon>
        <taxon>asterids</taxon>
        <taxon>lamiids</taxon>
        <taxon>Solanales</taxon>
        <taxon>Convolvulaceae</taxon>
        <taxon>Cuscuteae</taxon>
        <taxon>Cuscuta</taxon>
        <taxon>Cuscuta subgen. Grammica</taxon>
        <taxon>Cuscuta sect. Cleistogrammica</taxon>
    </lineage>
</organism>
<dbReference type="GO" id="GO:0020037">
    <property type="term" value="F:heme binding"/>
    <property type="evidence" value="ECO:0007669"/>
    <property type="project" value="InterPro"/>
</dbReference>
<dbReference type="FunFam" id="1.10.630.10:FF:000011">
    <property type="entry name" value="Cytochrome P450 83B1"/>
    <property type="match status" value="1"/>
</dbReference>
<dbReference type="Pfam" id="PF00067">
    <property type="entry name" value="p450"/>
    <property type="match status" value="1"/>
</dbReference>
<evidence type="ECO:0000256" key="6">
    <source>
        <dbReference type="ARBA" id="ARBA00023002"/>
    </source>
</evidence>
<keyword evidence="9" id="KW-0472">Membrane</keyword>
<comment type="similarity">
    <text evidence="3 12">Belongs to the cytochrome P450 family.</text>
</comment>
<dbReference type="EMBL" id="NQVE01000150">
    <property type="protein sequence ID" value="RAL43999.1"/>
    <property type="molecule type" value="Genomic_DNA"/>
</dbReference>
<dbReference type="AlphaFoldDB" id="A0A328DI89"/>
<keyword evidence="8 12" id="KW-0503">Monooxygenase</keyword>
<evidence type="ECO:0000256" key="3">
    <source>
        <dbReference type="ARBA" id="ARBA00010617"/>
    </source>
</evidence>
<evidence type="ECO:0000256" key="5">
    <source>
        <dbReference type="ARBA" id="ARBA00022723"/>
    </source>
</evidence>
<keyword evidence="6 12" id="KW-0560">Oxidoreductase</keyword>
<sequence length="507" mass="57731">MKMMDMAWVWTALALFAAVASSALLLLLLHGITKKKKKKKNAPPPGPRELPILGHLHLLGKNPHRDLSKLAKVHGPIMRLRFGFLEHIVISSPRAARLFLETHDLVFASRPPHEAARIISYGQKNLSFARYGPYWRNVRKLVTLELLSHQKISSSRARATKRNELCLLVESLKAKAATVDLTAAVFALVANMSCRMVCGRKYEMREFEGAVREGLQLYGMPNLGDYFPRLGWLDLQGFRRRMKGVVKVFDQFLEKVLVDHERRDHQQCGGEDFVDTMLSLLNSGEADDDELRLNREHVKTILLDMLVASMDTSANVINWTMSELLRHPQVMKKVQHELVTEVGLERMVEESDLKNLNYLEMVIKESLRFHPPGPLLVPHEAMEDCVVDGFHISKGARILVNAWAIGHDPNVWTDPEEFMPERFEGLDIDYRGRNFELIPFGSGRRSCPGLELGITTVKFVAAQLLHSFDWALPDNMSPKELDMTEEFGLALSRAKHLMVVPHYKLRI</sequence>
<evidence type="ECO:0000256" key="9">
    <source>
        <dbReference type="ARBA" id="ARBA00023136"/>
    </source>
</evidence>
<evidence type="ECO:0000313" key="13">
    <source>
        <dbReference type="EMBL" id="RAL43999.1"/>
    </source>
</evidence>
<dbReference type="PRINTS" id="PR00385">
    <property type="entry name" value="P450"/>
</dbReference>
<dbReference type="PANTHER" id="PTHR47943:SF2">
    <property type="entry name" value="CYTOCHROME P450"/>
    <property type="match status" value="1"/>
</dbReference>
<dbReference type="PROSITE" id="PS00086">
    <property type="entry name" value="CYTOCHROME_P450"/>
    <property type="match status" value="1"/>
</dbReference>
<dbReference type="PRINTS" id="PR00463">
    <property type="entry name" value="EP450I"/>
</dbReference>
<keyword evidence="5 11" id="KW-0479">Metal-binding</keyword>
<dbReference type="GO" id="GO:0016020">
    <property type="term" value="C:membrane"/>
    <property type="evidence" value="ECO:0007669"/>
    <property type="project" value="UniProtKB-SubCell"/>
</dbReference>
<keyword evidence="7 11" id="KW-0408">Iron</keyword>
<evidence type="ECO:0000256" key="1">
    <source>
        <dbReference type="ARBA" id="ARBA00001971"/>
    </source>
</evidence>
<dbReference type="GO" id="GO:0004497">
    <property type="term" value="F:monooxygenase activity"/>
    <property type="evidence" value="ECO:0007669"/>
    <property type="project" value="UniProtKB-KW"/>
</dbReference>
<accession>A0A328DI89</accession>
<dbReference type="SUPFAM" id="SSF48264">
    <property type="entry name" value="Cytochrome P450"/>
    <property type="match status" value="1"/>
</dbReference>
<comment type="function">
    <text evidence="10">May have a role in maturation, such as during flavor formation or other metabolite production specific to aging tissues.</text>
</comment>
<dbReference type="Gene3D" id="1.10.630.10">
    <property type="entry name" value="Cytochrome P450"/>
    <property type="match status" value="1"/>
</dbReference>
<evidence type="ECO:0000256" key="10">
    <source>
        <dbReference type="ARBA" id="ARBA00055645"/>
    </source>
</evidence>
<comment type="subcellular location">
    <subcellularLocation>
        <location evidence="2">Membrane</location>
    </subcellularLocation>
</comment>
<evidence type="ECO:0000256" key="2">
    <source>
        <dbReference type="ARBA" id="ARBA00004370"/>
    </source>
</evidence>
<protein>
    <recommendedName>
        <fullName evidence="15">Cytochrome P450</fullName>
    </recommendedName>
</protein>
<evidence type="ECO:0000313" key="14">
    <source>
        <dbReference type="Proteomes" id="UP000249390"/>
    </source>
</evidence>
<evidence type="ECO:0000256" key="8">
    <source>
        <dbReference type="ARBA" id="ARBA00023033"/>
    </source>
</evidence>
<reference evidence="13 14" key="1">
    <citation type="submission" date="2018-06" db="EMBL/GenBank/DDBJ databases">
        <title>The Genome of Cuscuta australis (Dodder) Provides Insight into the Evolution of Plant Parasitism.</title>
        <authorList>
            <person name="Liu H."/>
        </authorList>
    </citation>
    <scope>NUCLEOTIDE SEQUENCE [LARGE SCALE GENOMIC DNA]</scope>
    <source>
        <strain evidence="14">cv. Yunnan</strain>
        <tissue evidence="13">Vines</tissue>
    </source>
</reference>
<evidence type="ECO:0000256" key="4">
    <source>
        <dbReference type="ARBA" id="ARBA00022617"/>
    </source>
</evidence>
<dbReference type="CDD" id="cd11072">
    <property type="entry name" value="CYP71-like"/>
    <property type="match status" value="1"/>
</dbReference>
<gene>
    <name evidence="13" type="ORF">DM860_014136</name>
</gene>
<proteinExistence type="inferred from homology"/>
<evidence type="ECO:0000256" key="11">
    <source>
        <dbReference type="PIRSR" id="PIRSR602401-1"/>
    </source>
</evidence>
<dbReference type="InterPro" id="IPR017972">
    <property type="entry name" value="Cyt_P450_CS"/>
</dbReference>
<evidence type="ECO:0000256" key="7">
    <source>
        <dbReference type="ARBA" id="ARBA00023004"/>
    </source>
</evidence>
<evidence type="ECO:0008006" key="15">
    <source>
        <dbReference type="Google" id="ProtNLM"/>
    </source>
</evidence>
<dbReference type="PANTHER" id="PTHR47943">
    <property type="entry name" value="CYTOCHROME P450 93A3-LIKE"/>
    <property type="match status" value="1"/>
</dbReference>
<keyword evidence="4 11" id="KW-0349">Heme</keyword>
<dbReference type="GO" id="GO:0005506">
    <property type="term" value="F:iron ion binding"/>
    <property type="evidence" value="ECO:0007669"/>
    <property type="project" value="InterPro"/>
</dbReference>
<dbReference type="GO" id="GO:0016705">
    <property type="term" value="F:oxidoreductase activity, acting on paired donors, with incorporation or reduction of molecular oxygen"/>
    <property type="evidence" value="ECO:0007669"/>
    <property type="project" value="InterPro"/>
</dbReference>
<dbReference type="InterPro" id="IPR001128">
    <property type="entry name" value="Cyt_P450"/>
</dbReference>
<dbReference type="InterPro" id="IPR002401">
    <property type="entry name" value="Cyt_P450_E_grp-I"/>
</dbReference>
<name>A0A328DI89_9ASTE</name>
<comment type="caution">
    <text evidence="13">The sequence shown here is derived from an EMBL/GenBank/DDBJ whole genome shotgun (WGS) entry which is preliminary data.</text>
</comment>
<comment type="cofactor">
    <cofactor evidence="1 11">
        <name>heme</name>
        <dbReference type="ChEBI" id="CHEBI:30413"/>
    </cofactor>
</comment>